<evidence type="ECO:0000313" key="2">
    <source>
        <dbReference type="EMBL" id="CAB4948608.1"/>
    </source>
</evidence>
<dbReference type="EMBL" id="CAFBND010000066">
    <property type="protein sequence ID" value="CAB4948608.1"/>
    <property type="molecule type" value="Genomic_DNA"/>
</dbReference>
<evidence type="ECO:0000313" key="3">
    <source>
        <dbReference type="EMBL" id="CAB5023400.1"/>
    </source>
</evidence>
<dbReference type="EMBL" id="CAFBPU010000006">
    <property type="protein sequence ID" value="CAB5023400.1"/>
    <property type="molecule type" value="Genomic_DNA"/>
</dbReference>
<protein>
    <submittedName>
        <fullName evidence="3">Unannotated protein</fullName>
    </submittedName>
</protein>
<dbReference type="Gene3D" id="3.20.20.150">
    <property type="entry name" value="Divalent-metal-dependent TIM barrel enzymes"/>
    <property type="match status" value="1"/>
</dbReference>
<sequence>MPRARFSIIHPQAFPGADPRELLSTVHRLIGDYPLAVLEITSIPEAATRHAVRRAMEASSTGCVFLSGLPIMRAGASLCAEGEARERAVTLAASLVREAADLGAEAFVMVSGADPGAAGRGRAIANLLESLAQIHEHVARTGHPMTLRLEPTDREMHWRQLLGPTSDALGVVSAMAARGLVVDLNIDVSHILQLGEDIGGTLGIAASNSRHVHLSNCVIGSGEDPLFGDHHPPFGHPGSETGPSELVRILHALHYHGFLSADDPSVIGIEVVPLAGDDPWATLDQATSDVALAWHSAFAVALQR</sequence>
<accession>A0A6J7R099</accession>
<reference evidence="3" key="1">
    <citation type="submission" date="2020-05" db="EMBL/GenBank/DDBJ databases">
        <authorList>
            <person name="Chiriac C."/>
            <person name="Salcher M."/>
            <person name="Ghai R."/>
            <person name="Kavagutti S V."/>
        </authorList>
    </citation>
    <scope>NUCLEOTIDE SEQUENCE</scope>
</reference>
<dbReference type="InterPro" id="IPR036237">
    <property type="entry name" value="Xyl_isomerase-like_sf"/>
</dbReference>
<dbReference type="InterPro" id="IPR013022">
    <property type="entry name" value="Xyl_isomerase-like_TIM-brl"/>
</dbReference>
<feature type="domain" description="Xylose isomerase-like TIM barrel" evidence="1">
    <location>
        <begin position="76"/>
        <end position="263"/>
    </location>
</feature>
<name>A0A6J7R099_9ZZZZ</name>
<dbReference type="Pfam" id="PF01261">
    <property type="entry name" value="AP_endonuc_2"/>
    <property type="match status" value="1"/>
</dbReference>
<dbReference type="AlphaFoldDB" id="A0A6J7R099"/>
<proteinExistence type="predicted"/>
<dbReference type="SUPFAM" id="SSF51658">
    <property type="entry name" value="Xylose isomerase-like"/>
    <property type="match status" value="1"/>
</dbReference>
<evidence type="ECO:0000259" key="1">
    <source>
        <dbReference type="Pfam" id="PF01261"/>
    </source>
</evidence>
<gene>
    <name evidence="2" type="ORF">UFOPK3752_01514</name>
    <name evidence="3" type="ORF">UFOPK4150_00381</name>
</gene>
<organism evidence="3">
    <name type="scientific">freshwater metagenome</name>
    <dbReference type="NCBI Taxonomy" id="449393"/>
    <lineage>
        <taxon>unclassified sequences</taxon>
        <taxon>metagenomes</taxon>
        <taxon>ecological metagenomes</taxon>
    </lineage>
</organism>